<evidence type="ECO:0000256" key="11">
    <source>
        <dbReference type="ARBA" id="ARBA00023242"/>
    </source>
</evidence>
<evidence type="ECO:0000256" key="1">
    <source>
        <dbReference type="ARBA" id="ARBA00004123"/>
    </source>
</evidence>
<keyword evidence="10" id="KW-0804">Transcription</keyword>
<sequence>MSQNLRVDFVILSKLDKEGNLNLLHAKPLSVEVLNQVPDSVLVFSEDKKTTLFKYNISKDVEYARLSSNKVIINTNTDTIGIQFAKEAEKNDFLAKLSDIRNGKHASLFDQRTDESSAVQYFQFYSLLSQQQNMMQDYVRTATYQRAIFDNSVDFEGKVVMDVGAGSGILSFFAAQAGAAKVYAVEASSMAQHANALIKSNGMQGKIKVIAGKIEDIELPEKVDVIISEPMGYMLLNERMLESYLHAKKFLKPNGKMYPTQADLYIAPFTDEALFMEQAAKANFWTQNSFYGVDLSVLKPVAFDEYFKQPVVDTFDPRIIISPPVKHSIDFLTASEHDLLNIEIPVKYDVQAASVVHGLAFWFDVAFLGSSVQTWLSTAPTQPLTHWYQVRCLFPQPFLVTRAAQLVGKVTLKTNKKQSYDVSMVITVEGSTQVFSNTLDLKNPYFRYNGQVALPAGHFHESPTEYYLNQYANQNNQSQDHNLTSQLAETQFFSGNDHHTHKNGHQNHAEKTAHAAH</sequence>
<evidence type="ECO:0000256" key="2">
    <source>
        <dbReference type="ARBA" id="ARBA00004496"/>
    </source>
</evidence>
<feature type="compositionally biased region" description="Basic and acidic residues" evidence="14">
    <location>
        <begin position="507"/>
        <end position="517"/>
    </location>
</feature>
<dbReference type="EMBL" id="MK234814">
    <property type="protein sequence ID" value="QDF21438.1"/>
    <property type="molecule type" value="mRNA"/>
</dbReference>
<dbReference type="Gene3D" id="2.30.29.30">
    <property type="entry name" value="Pleckstrin-homology domain (PH domain)/Phosphotyrosine-binding domain (PTB)"/>
    <property type="match status" value="1"/>
</dbReference>
<dbReference type="GO" id="GO:0005737">
    <property type="term" value="C:cytoplasm"/>
    <property type="evidence" value="ECO:0007669"/>
    <property type="project" value="UniProtKB-SubCell"/>
</dbReference>
<evidence type="ECO:0000256" key="14">
    <source>
        <dbReference type="SAM" id="MobiDB-lite"/>
    </source>
</evidence>
<dbReference type="FunFam" id="3.40.50.150:FF:000031">
    <property type="entry name" value="Putative Histone-arginine methyltransferase CARM1"/>
    <property type="match status" value="1"/>
</dbReference>
<evidence type="ECO:0000256" key="4">
    <source>
        <dbReference type="ARBA" id="ARBA00022490"/>
    </source>
</evidence>
<keyword evidence="9" id="KW-0805">Transcription regulation</keyword>
<dbReference type="Pfam" id="PF22528">
    <property type="entry name" value="PRMT_C"/>
    <property type="match status" value="1"/>
</dbReference>
<evidence type="ECO:0000256" key="6">
    <source>
        <dbReference type="ARBA" id="ARBA00022679"/>
    </source>
</evidence>
<proteinExistence type="evidence at transcript level"/>
<evidence type="ECO:0000313" key="16">
    <source>
        <dbReference type="EMBL" id="QDF21438.1"/>
    </source>
</evidence>
<dbReference type="EC" id="2.1.1.319" evidence="3"/>
<evidence type="ECO:0000256" key="3">
    <source>
        <dbReference type="ARBA" id="ARBA00011925"/>
    </source>
</evidence>
<evidence type="ECO:0000259" key="15">
    <source>
        <dbReference type="Pfam" id="PF22528"/>
    </source>
</evidence>
<dbReference type="InterPro" id="IPR055135">
    <property type="entry name" value="PRMT_dom"/>
</dbReference>
<dbReference type="GO" id="GO:0035242">
    <property type="term" value="F:protein-arginine omega-N asymmetric methyltransferase activity"/>
    <property type="evidence" value="ECO:0007669"/>
    <property type="project" value="UniProtKB-EC"/>
</dbReference>
<dbReference type="InterPro" id="IPR029063">
    <property type="entry name" value="SAM-dependent_MTases_sf"/>
</dbReference>
<keyword evidence="6 13" id="KW-0808">Transferase</keyword>
<organism evidence="16">
    <name type="scientific">Brachionus koreanus</name>
    <dbReference type="NCBI Taxonomy" id="1199090"/>
    <lineage>
        <taxon>Eukaryota</taxon>
        <taxon>Metazoa</taxon>
        <taxon>Spiralia</taxon>
        <taxon>Gnathifera</taxon>
        <taxon>Rotifera</taxon>
        <taxon>Eurotatoria</taxon>
        <taxon>Monogononta</taxon>
        <taxon>Pseudotrocha</taxon>
        <taxon>Ploima</taxon>
        <taxon>Brachionidae</taxon>
        <taxon>Brachionus</taxon>
    </lineage>
</organism>
<keyword evidence="7 13" id="KW-0949">S-adenosyl-L-methionine</keyword>
<feature type="domain" description="Protein arginine N-methyltransferase" evidence="15">
    <location>
        <begin position="261"/>
        <end position="426"/>
    </location>
</feature>
<evidence type="ECO:0000256" key="10">
    <source>
        <dbReference type="ARBA" id="ARBA00023163"/>
    </source>
</evidence>
<protein>
    <recommendedName>
        <fullName evidence="3">type I protein arginine methyltransferase</fullName>
        <ecNumber evidence="3">2.1.1.319</ecNumber>
    </recommendedName>
</protein>
<keyword evidence="5 13" id="KW-0489">Methyltransferase</keyword>
<dbReference type="Gene3D" id="2.70.160.11">
    <property type="entry name" value="Hnrnp arginine n-methyltransferase1"/>
    <property type="match status" value="1"/>
</dbReference>
<evidence type="ECO:0000256" key="13">
    <source>
        <dbReference type="PROSITE-ProRule" id="PRU01015"/>
    </source>
</evidence>
<accession>A0A4Y6EQX2</accession>
<dbReference type="GO" id="GO:0005634">
    <property type="term" value="C:nucleus"/>
    <property type="evidence" value="ECO:0007669"/>
    <property type="project" value="UniProtKB-SubCell"/>
</dbReference>
<keyword evidence="4" id="KW-0963">Cytoplasm</keyword>
<dbReference type="CDD" id="cd02440">
    <property type="entry name" value="AdoMet_MTases"/>
    <property type="match status" value="1"/>
</dbReference>
<dbReference type="GO" id="GO:0070611">
    <property type="term" value="F:histone H3R2 methyltransferase activity"/>
    <property type="evidence" value="ECO:0007669"/>
    <property type="project" value="TreeGrafter"/>
</dbReference>
<dbReference type="PANTHER" id="PTHR11006:SF10">
    <property type="entry name" value="HISTONE-ARGININE METHYLTRANSFERASE CARMER-RELATED"/>
    <property type="match status" value="1"/>
</dbReference>
<keyword evidence="8" id="KW-0156">Chromatin regulator</keyword>
<evidence type="ECO:0000256" key="12">
    <source>
        <dbReference type="ARBA" id="ARBA00049086"/>
    </source>
</evidence>
<comment type="catalytic activity">
    <reaction evidence="12">
        <text>L-arginyl-[protein] + 2 S-adenosyl-L-methionine = N(omega),N(omega)-dimethyl-L-arginyl-[protein] + 2 S-adenosyl-L-homocysteine + 2 H(+)</text>
        <dbReference type="Rhea" id="RHEA:48096"/>
        <dbReference type="Rhea" id="RHEA-COMP:10532"/>
        <dbReference type="Rhea" id="RHEA-COMP:11991"/>
        <dbReference type="ChEBI" id="CHEBI:15378"/>
        <dbReference type="ChEBI" id="CHEBI:29965"/>
        <dbReference type="ChEBI" id="CHEBI:57856"/>
        <dbReference type="ChEBI" id="CHEBI:59789"/>
        <dbReference type="ChEBI" id="CHEBI:61897"/>
        <dbReference type="EC" id="2.1.1.319"/>
    </reaction>
</comment>
<dbReference type="InterPro" id="IPR025799">
    <property type="entry name" value="Arg_MeTrfase"/>
</dbReference>
<feature type="region of interest" description="Disordered" evidence="14">
    <location>
        <begin position="494"/>
        <end position="517"/>
    </location>
</feature>
<reference evidence="16" key="1">
    <citation type="submission" date="2018-11" db="EMBL/GenBank/DDBJ databases">
        <authorList>
            <person name="Kim M.-S."/>
            <person name="Lee Y.-H."/>
            <person name="Lee J.-S."/>
        </authorList>
    </citation>
    <scope>NUCLEOTIDE SEQUENCE</scope>
</reference>
<dbReference type="InterPro" id="IPR011993">
    <property type="entry name" value="PH-like_dom_sf"/>
</dbReference>
<evidence type="ECO:0000256" key="9">
    <source>
        <dbReference type="ARBA" id="ARBA00023015"/>
    </source>
</evidence>
<evidence type="ECO:0000256" key="8">
    <source>
        <dbReference type="ARBA" id="ARBA00022853"/>
    </source>
</evidence>
<dbReference type="Gene3D" id="3.40.50.150">
    <property type="entry name" value="Vaccinia Virus protein VP39"/>
    <property type="match status" value="1"/>
</dbReference>
<dbReference type="Pfam" id="PF11531">
    <property type="entry name" value="CARM1"/>
    <property type="match status" value="1"/>
</dbReference>
<dbReference type="AlphaFoldDB" id="A0A4Y6EQX2"/>
<dbReference type="PANTHER" id="PTHR11006">
    <property type="entry name" value="PROTEIN ARGININE N-METHYLTRANSFERASE"/>
    <property type="match status" value="1"/>
</dbReference>
<evidence type="ECO:0000256" key="7">
    <source>
        <dbReference type="ARBA" id="ARBA00022691"/>
    </source>
</evidence>
<name>A0A4Y6EQX2_9BILA</name>
<dbReference type="GO" id="GO:0032259">
    <property type="term" value="P:methylation"/>
    <property type="evidence" value="ECO:0007669"/>
    <property type="project" value="UniProtKB-KW"/>
</dbReference>
<dbReference type="Pfam" id="PF06325">
    <property type="entry name" value="PrmA"/>
    <property type="match status" value="1"/>
</dbReference>
<keyword evidence="11" id="KW-0539">Nucleus</keyword>
<dbReference type="PROSITE" id="PS51678">
    <property type="entry name" value="SAM_MT_PRMT"/>
    <property type="match status" value="1"/>
</dbReference>
<comment type="subcellular location">
    <subcellularLocation>
        <location evidence="2">Cytoplasm</location>
    </subcellularLocation>
    <subcellularLocation>
        <location evidence="1">Nucleus</location>
    </subcellularLocation>
</comment>
<dbReference type="SUPFAM" id="SSF53335">
    <property type="entry name" value="S-adenosyl-L-methionine-dependent methyltransferases"/>
    <property type="match status" value="1"/>
</dbReference>
<evidence type="ECO:0000256" key="5">
    <source>
        <dbReference type="ARBA" id="ARBA00022603"/>
    </source>
</evidence>